<feature type="transmembrane region" description="Helical" evidence="2">
    <location>
        <begin position="172"/>
        <end position="197"/>
    </location>
</feature>
<dbReference type="OrthoDB" id="748630at2"/>
<dbReference type="STRING" id="52.CMC5_044270"/>
<proteinExistence type="predicted"/>
<keyword evidence="2" id="KW-1133">Transmembrane helix</keyword>
<feature type="transmembrane region" description="Helical" evidence="2">
    <location>
        <begin position="203"/>
        <end position="223"/>
    </location>
</feature>
<feature type="transmembrane region" description="Helical" evidence="2">
    <location>
        <begin position="35"/>
        <end position="57"/>
    </location>
</feature>
<sequence length="433" mass="47895">MSTSAGAASADGEASGSTEQDEHQRRSENRPDMDALLSMLLIVGYAAPLVFLGSLLFVRTVNLGMPMTLLAVIGLCAGMVLVFLLHAHTREHGRRALRIAAEFLALGVLPTEVALYSHVAKSSCVVTSCELDAPVLRPFAEPEAVGLVPLHAVVVLLYVISRRRPGVLHAPMELLVHAGLLVGMMEHGVLAVQLWGWAQVTMLFPPLLLLLALAPVQTTLFLGEELRARLRRRGAEAQRRARVSAAASVYRAEGPQEEFPRSPRMHWPALVRALGASPLLLGVYAMLHAAWLGRADGALRMFTRTCHHTLSQIPLETVPAECHYLCTVAARGHTWLVKPLRMGRRGGAPIVVNRQLAVANAFEDLLHTRWPRFGRMARRIYDRLGLPVSRYLRPRWASDLTYLAMKPAEWMFYVALLLLDPGPPEARIDRMYR</sequence>
<dbReference type="Pfam" id="PF23543">
    <property type="entry name" value="DUF6688_C"/>
    <property type="match status" value="1"/>
</dbReference>
<accession>A0A0K1EHE3</accession>
<feature type="transmembrane region" description="Helical" evidence="2">
    <location>
        <begin position="269"/>
        <end position="291"/>
    </location>
</feature>
<keyword evidence="2" id="KW-0472">Membrane</keyword>
<keyword evidence="5" id="KW-1185">Reference proteome</keyword>
<gene>
    <name evidence="4" type="ORF">CMC5_044270</name>
</gene>
<evidence type="ECO:0000256" key="2">
    <source>
        <dbReference type="SAM" id="Phobius"/>
    </source>
</evidence>
<dbReference type="Proteomes" id="UP000067626">
    <property type="component" value="Chromosome"/>
</dbReference>
<dbReference type="InterPro" id="IPR056491">
    <property type="entry name" value="DUF6688_C"/>
</dbReference>
<feature type="transmembrane region" description="Helical" evidence="2">
    <location>
        <begin position="63"/>
        <end position="87"/>
    </location>
</feature>
<feature type="compositionally biased region" description="Basic and acidic residues" evidence="1">
    <location>
        <begin position="20"/>
        <end position="29"/>
    </location>
</feature>
<feature type="compositionally biased region" description="Low complexity" evidence="1">
    <location>
        <begin position="1"/>
        <end position="18"/>
    </location>
</feature>
<feature type="transmembrane region" description="Helical" evidence="2">
    <location>
        <begin position="139"/>
        <end position="160"/>
    </location>
</feature>
<feature type="domain" description="DUF6688" evidence="3">
    <location>
        <begin position="322"/>
        <end position="432"/>
    </location>
</feature>
<evidence type="ECO:0000259" key="3">
    <source>
        <dbReference type="Pfam" id="PF23543"/>
    </source>
</evidence>
<feature type="region of interest" description="Disordered" evidence="1">
    <location>
        <begin position="1"/>
        <end position="29"/>
    </location>
</feature>
<keyword evidence="2" id="KW-0812">Transmembrane</keyword>
<dbReference type="AlphaFoldDB" id="A0A0K1EHE3"/>
<dbReference type="RefSeq" id="WP_050432228.1">
    <property type="nucleotide sequence ID" value="NZ_CP012159.1"/>
</dbReference>
<protein>
    <recommendedName>
        <fullName evidence="3">DUF6688 domain-containing protein</fullName>
    </recommendedName>
</protein>
<reference evidence="4 5" key="1">
    <citation type="submission" date="2015-07" db="EMBL/GenBank/DDBJ databases">
        <title>Genome analysis of myxobacterium Chondromyces crocatus Cm c5 reveals a high potential for natural compound synthesis and the genetic basis for the loss of fruiting body formation.</title>
        <authorList>
            <person name="Zaburannyi N."/>
            <person name="Bunk B."/>
            <person name="Maier J."/>
            <person name="Overmann J."/>
            <person name="Mueller R."/>
        </authorList>
    </citation>
    <scope>NUCLEOTIDE SEQUENCE [LARGE SCALE GENOMIC DNA]</scope>
    <source>
        <strain evidence="4 5">Cm c5</strain>
    </source>
</reference>
<evidence type="ECO:0000256" key="1">
    <source>
        <dbReference type="SAM" id="MobiDB-lite"/>
    </source>
</evidence>
<name>A0A0K1EHE3_CHOCO</name>
<evidence type="ECO:0000313" key="5">
    <source>
        <dbReference type="Proteomes" id="UP000067626"/>
    </source>
</evidence>
<dbReference type="EMBL" id="CP012159">
    <property type="protein sequence ID" value="AKT40274.1"/>
    <property type="molecule type" value="Genomic_DNA"/>
</dbReference>
<feature type="transmembrane region" description="Helical" evidence="2">
    <location>
        <begin position="99"/>
        <end position="119"/>
    </location>
</feature>
<organism evidence="4 5">
    <name type="scientific">Chondromyces crocatus</name>
    <dbReference type="NCBI Taxonomy" id="52"/>
    <lineage>
        <taxon>Bacteria</taxon>
        <taxon>Pseudomonadati</taxon>
        <taxon>Myxococcota</taxon>
        <taxon>Polyangia</taxon>
        <taxon>Polyangiales</taxon>
        <taxon>Polyangiaceae</taxon>
        <taxon>Chondromyces</taxon>
    </lineage>
</organism>
<dbReference type="KEGG" id="ccro:CMC5_044270"/>
<evidence type="ECO:0000313" key="4">
    <source>
        <dbReference type="EMBL" id="AKT40274.1"/>
    </source>
</evidence>
<dbReference type="PATRIC" id="fig|52.7.peg.4879"/>